<name>A0A4Q2J0S2_9SPHN</name>
<dbReference type="InterPro" id="IPR036388">
    <property type="entry name" value="WH-like_DNA-bd_sf"/>
</dbReference>
<accession>A0A4Q2J0S2</accession>
<dbReference type="PROSITE" id="PS50995">
    <property type="entry name" value="HTH_MARR_2"/>
    <property type="match status" value="1"/>
</dbReference>
<dbReference type="AlphaFoldDB" id="A0A4Q2J0S2"/>
<dbReference type="GO" id="GO:0006950">
    <property type="term" value="P:response to stress"/>
    <property type="evidence" value="ECO:0007669"/>
    <property type="project" value="TreeGrafter"/>
</dbReference>
<dbReference type="PANTHER" id="PTHR33164:SF44">
    <property type="entry name" value="TRANSCRIPTIONAL REGULATORY PROTEIN"/>
    <property type="match status" value="1"/>
</dbReference>
<evidence type="ECO:0000313" key="1">
    <source>
        <dbReference type="EMBL" id="RXZ35144.1"/>
    </source>
</evidence>
<evidence type="ECO:0000313" key="2">
    <source>
        <dbReference type="Proteomes" id="UP000292347"/>
    </source>
</evidence>
<dbReference type="InterPro" id="IPR036390">
    <property type="entry name" value="WH_DNA-bd_sf"/>
</dbReference>
<keyword evidence="2" id="KW-1185">Reference proteome</keyword>
<gene>
    <name evidence="1" type="ORF">EO081_05770</name>
</gene>
<dbReference type="PANTHER" id="PTHR33164">
    <property type="entry name" value="TRANSCRIPTIONAL REGULATOR, MARR FAMILY"/>
    <property type="match status" value="1"/>
</dbReference>
<dbReference type="Proteomes" id="UP000292347">
    <property type="component" value="Unassembled WGS sequence"/>
</dbReference>
<dbReference type="EMBL" id="SDPT01000001">
    <property type="protein sequence ID" value="RXZ35144.1"/>
    <property type="molecule type" value="Genomic_DNA"/>
</dbReference>
<dbReference type="SMART" id="SM00347">
    <property type="entry name" value="HTH_MARR"/>
    <property type="match status" value="1"/>
</dbReference>
<comment type="caution">
    <text evidence="1">The sequence shown here is derived from an EMBL/GenBank/DDBJ whole genome shotgun (WGS) entry which is preliminary data.</text>
</comment>
<dbReference type="RefSeq" id="WP_129340918.1">
    <property type="nucleotide sequence ID" value="NZ_JACIDD010000001.1"/>
</dbReference>
<dbReference type="OrthoDB" id="9799368at2"/>
<dbReference type="Gene3D" id="1.10.10.10">
    <property type="entry name" value="Winged helix-like DNA-binding domain superfamily/Winged helix DNA-binding domain"/>
    <property type="match status" value="1"/>
</dbReference>
<proteinExistence type="predicted"/>
<dbReference type="InterPro" id="IPR039422">
    <property type="entry name" value="MarR/SlyA-like"/>
</dbReference>
<organism evidence="1 2">
    <name type="scientific">Sphingomonas desiccabilis</name>
    <dbReference type="NCBI Taxonomy" id="429134"/>
    <lineage>
        <taxon>Bacteria</taxon>
        <taxon>Pseudomonadati</taxon>
        <taxon>Pseudomonadota</taxon>
        <taxon>Alphaproteobacteria</taxon>
        <taxon>Sphingomonadales</taxon>
        <taxon>Sphingomonadaceae</taxon>
        <taxon>Sphingomonas</taxon>
    </lineage>
</organism>
<dbReference type="InterPro" id="IPR000835">
    <property type="entry name" value="HTH_MarR-typ"/>
</dbReference>
<reference evidence="1 2" key="1">
    <citation type="submission" date="2019-01" db="EMBL/GenBank/DDBJ databases">
        <title>Sphingomonas mucosissima sp. nov. and Sphingomonas desiccabilis sp. nov., from biological soil crusts in the Colorado Plateau, USA.</title>
        <authorList>
            <person name="Zhu D."/>
        </authorList>
    </citation>
    <scope>NUCLEOTIDE SEQUENCE [LARGE SCALE GENOMIC DNA]</scope>
    <source>
        <strain evidence="1 2">CP1D</strain>
    </source>
</reference>
<dbReference type="SUPFAM" id="SSF46785">
    <property type="entry name" value="Winged helix' DNA-binding domain"/>
    <property type="match status" value="1"/>
</dbReference>
<protein>
    <submittedName>
        <fullName evidence="1">MarR family transcriptional regulator</fullName>
    </submittedName>
</protein>
<dbReference type="GO" id="GO:0003700">
    <property type="term" value="F:DNA-binding transcription factor activity"/>
    <property type="evidence" value="ECO:0007669"/>
    <property type="project" value="InterPro"/>
</dbReference>
<dbReference type="Pfam" id="PF12802">
    <property type="entry name" value="MarR_2"/>
    <property type="match status" value="1"/>
</dbReference>
<dbReference type="PRINTS" id="PR00598">
    <property type="entry name" value="HTHMARR"/>
</dbReference>
<sequence length="163" mass="18386">MTVPNRAASAQFLRETEIRRGFELLYFGHSNLTRVTDAELEAHKLGRAHYRALYFIARKPSLSVSELLRLLAITKQSLGRVLGELSERGLVESRSDDRDARRRLLKLTPAGAALESRLYQLVRERLAKAYQTAGPEAVAGFWTVLESLIPESDRPIIRALGDR</sequence>